<evidence type="ECO:0000256" key="1">
    <source>
        <dbReference type="SAM" id="Phobius"/>
    </source>
</evidence>
<name>A0A1Y6BXD0_9BACT</name>
<sequence length="227" mass="24831">MVNQYVAQALCLTVIMIFSSGFRIQQDLKWDINENDPTVWLDVDAAVLAFTFSNSDFDDGYDALTGVAAENQARVVIQEIINDYNNISTSYLRLALPDAPATEDSAVSTFDLPGRTIKIVFGSPSALGASGYATYSGSAYIDECTVTLSETALSSAQEFKATLTHELGHCMTLDHTHADRDSIMSYNRTSGMHRLGVDEKIAMTYLYPTDDDYAEEVATLGLSCSRL</sequence>
<protein>
    <submittedName>
        <fullName evidence="2">Pregnancy-associated plasma protein-A</fullName>
    </submittedName>
</protein>
<feature type="transmembrane region" description="Helical" evidence="1">
    <location>
        <begin position="6"/>
        <end position="24"/>
    </location>
</feature>
<keyword evidence="1" id="KW-1133">Transmembrane helix</keyword>
<keyword evidence="3" id="KW-1185">Reference proteome</keyword>
<evidence type="ECO:0000313" key="2">
    <source>
        <dbReference type="EMBL" id="SMF26081.1"/>
    </source>
</evidence>
<dbReference type="GO" id="GO:0008237">
    <property type="term" value="F:metallopeptidase activity"/>
    <property type="evidence" value="ECO:0007669"/>
    <property type="project" value="InterPro"/>
</dbReference>
<dbReference type="SUPFAM" id="SSF55486">
    <property type="entry name" value="Metalloproteases ('zincins'), catalytic domain"/>
    <property type="match status" value="1"/>
</dbReference>
<dbReference type="RefSeq" id="WP_132318924.1">
    <property type="nucleotide sequence ID" value="NZ_FWZT01000008.1"/>
</dbReference>
<evidence type="ECO:0000313" key="3">
    <source>
        <dbReference type="Proteomes" id="UP000192907"/>
    </source>
</evidence>
<organism evidence="2 3">
    <name type="scientific">Pseudobacteriovorax antillogorgiicola</name>
    <dbReference type="NCBI Taxonomy" id="1513793"/>
    <lineage>
        <taxon>Bacteria</taxon>
        <taxon>Pseudomonadati</taxon>
        <taxon>Bdellovibrionota</taxon>
        <taxon>Oligoflexia</taxon>
        <taxon>Oligoflexales</taxon>
        <taxon>Pseudobacteriovoracaceae</taxon>
        <taxon>Pseudobacteriovorax</taxon>
    </lineage>
</organism>
<dbReference type="Proteomes" id="UP000192907">
    <property type="component" value="Unassembled WGS sequence"/>
</dbReference>
<dbReference type="Gene3D" id="3.40.390.10">
    <property type="entry name" value="Collagenase (Catalytic Domain)"/>
    <property type="match status" value="1"/>
</dbReference>
<gene>
    <name evidence="2" type="ORF">SAMN06296036_108111</name>
</gene>
<keyword evidence="1" id="KW-0472">Membrane</keyword>
<dbReference type="AlphaFoldDB" id="A0A1Y6BXD0"/>
<reference evidence="3" key="1">
    <citation type="submission" date="2017-04" db="EMBL/GenBank/DDBJ databases">
        <authorList>
            <person name="Varghese N."/>
            <person name="Submissions S."/>
        </authorList>
    </citation>
    <scope>NUCLEOTIDE SEQUENCE [LARGE SCALE GENOMIC DNA]</scope>
    <source>
        <strain evidence="3">RKEM611</strain>
    </source>
</reference>
<dbReference type="InterPro" id="IPR024079">
    <property type="entry name" value="MetalloPept_cat_dom_sf"/>
</dbReference>
<keyword evidence="1" id="KW-0812">Transmembrane</keyword>
<accession>A0A1Y6BXD0</accession>
<dbReference type="OrthoDB" id="2364363at2"/>
<dbReference type="EMBL" id="FWZT01000008">
    <property type="protein sequence ID" value="SMF26081.1"/>
    <property type="molecule type" value="Genomic_DNA"/>
</dbReference>
<dbReference type="STRING" id="1513793.SAMN06296036_108111"/>
<proteinExistence type="predicted"/>